<evidence type="ECO:0000256" key="2">
    <source>
        <dbReference type="ARBA" id="ARBA00006339"/>
    </source>
</evidence>
<evidence type="ECO:0000313" key="10">
    <source>
        <dbReference type="EMBL" id="MPC10119.1"/>
    </source>
</evidence>
<reference evidence="10 11" key="1">
    <citation type="submission" date="2019-05" db="EMBL/GenBank/DDBJ databases">
        <title>Another draft genome of Portunus trituberculatus and its Hox gene families provides insights of decapod evolution.</title>
        <authorList>
            <person name="Jeong J.-H."/>
            <person name="Song I."/>
            <person name="Kim S."/>
            <person name="Choi T."/>
            <person name="Kim D."/>
            <person name="Ryu S."/>
            <person name="Kim W."/>
        </authorList>
    </citation>
    <scope>NUCLEOTIDE SEQUENCE [LARGE SCALE GENOMIC DNA]</scope>
    <source>
        <tissue evidence="10">Muscle</tissue>
    </source>
</reference>
<dbReference type="Proteomes" id="UP000324222">
    <property type="component" value="Unassembled WGS sequence"/>
</dbReference>
<dbReference type="OrthoDB" id="2019940at2759"/>
<keyword evidence="4" id="KW-0812">Transmembrane</keyword>
<proteinExistence type="inferred from homology"/>
<name>A0A5B7CKR0_PORTR</name>
<dbReference type="PANTHER" id="PTHR12137:SF63">
    <property type="entry name" value="CARBOHYDRATE SULFOTRANSFERASE"/>
    <property type="match status" value="1"/>
</dbReference>
<evidence type="ECO:0000313" key="11">
    <source>
        <dbReference type="Proteomes" id="UP000324222"/>
    </source>
</evidence>
<comment type="caution">
    <text evidence="10">The sequence shown here is derived from an EMBL/GenBank/DDBJ whole genome shotgun (WGS) entry which is preliminary data.</text>
</comment>
<comment type="similarity">
    <text evidence="2 9">Belongs to the sulfotransferase 2 family.</text>
</comment>
<evidence type="ECO:0000256" key="3">
    <source>
        <dbReference type="ARBA" id="ARBA00022679"/>
    </source>
</evidence>
<keyword evidence="9" id="KW-0735">Signal-anchor</keyword>
<gene>
    <name evidence="10" type="primary">CHST8</name>
    <name evidence="10" type="ORF">E2C01_002748</name>
</gene>
<dbReference type="InterPro" id="IPR018011">
    <property type="entry name" value="Carb_sulfotrans_8-10"/>
</dbReference>
<organism evidence="10 11">
    <name type="scientific">Portunus trituberculatus</name>
    <name type="common">Swimming crab</name>
    <name type="synonym">Neptunus trituberculatus</name>
    <dbReference type="NCBI Taxonomy" id="210409"/>
    <lineage>
        <taxon>Eukaryota</taxon>
        <taxon>Metazoa</taxon>
        <taxon>Ecdysozoa</taxon>
        <taxon>Arthropoda</taxon>
        <taxon>Crustacea</taxon>
        <taxon>Multicrustacea</taxon>
        <taxon>Malacostraca</taxon>
        <taxon>Eumalacostraca</taxon>
        <taxon>Eucarida</taxon>
        <taxon>Decapoda</taxon>
        <taxon>Pleocyemata</taxon>
        <taxon>Brachyura</taxon>
        <taxon>Eubrachyura</taxon>
        <taxon>Portunoidea</taxon>
        <taxon>Portunidae</taxon>
        <taxon>Portuninae</taxon>
        <taxon>Portunus</taxon>
    </lineage>
</organism>
<evidence type="ECO:0000256" key="5">
    <source>
        <dbReference type="ARBA" id="ARBA00022989"/>
    </source>
</evidence>
<keyword evidence="11" id="KW-1185">Reference proteome</keyword>
<dbReference type="InterPro" id="IPR005331">
    <property type="entry name" value="Sulfotransferase"/>
</dbReference>
<keyword evidence="8 9" id="KW-0325">Glycoprotein</keyword>
<dbReference type="GO" id="GO:0000139">
    <property type="term" value="C:Golgi membrane"/>
    <property type="evidence" value="ECO:0007669"/>
    <property type="project" value="UniProtKB-SubCell"/>
</dbReference>
<sequence length="390" mass="44476">MWKDGIISVENVTLPGSWTVTSELVGRLSQRKRHVEETCRRYGLDKANRTYQPNAWEFLINEEHNLTWCNVFKAASSTWFYNFNLLAGFSEFELLHTKESPVTLARKRYKRPSVEELNRIMNSTQRPLFFMIVRHPFERLVSGYRDKILSGNRYYSKLSRAVAKAYQNLAPGVKDREWKWPKAGRPSGSKVIATFPQFVQFLLDETSKGNKLDEHWTPMSTFCTPCLVPFDVFAKCKSSSEGYRTTQDHAPYVHFLAAQPTGSLAKECPDWSFFSVAERTSSTAPYARVLRVRLWCHLSLACTTEQEGEEDCGSCTHNDKESGQSQGRVHCHGTWRRTTGPLSDIEKGSLKTLHCQTSRGLSRQKLSTSTLVAPEVALKQQESRDAATKL</sequence>
<evidence type="ECO:0000256" key="9">
    <source>
        <dbReference type="RuleBase" id="RU364020"/>
    </source>
</evidence>
<dbReference type="PANTHER" id="PTHR12137">
    <property type="entry name" value="CARBOHYDRATE SULFOTRANSFERASE"/>
    <property type="match status" value="1"/>
</dbReference>
<protein>
    <recommendedName>
        <fullName evidence="9">Carbohydrate sulfotransferase</fullName>
        <ecNumber evidence="9">2.8.2.-</ecNumber>
    </recommendedName>
</protein>
<dbReference type="GO" id="GO:0008146">
    <property type="term" value="F:sulfotransferase activity"/>
    <property type="evidence" value="ECO:0007669"/>
    <property type="project" value="InterPro"/>
</dbReference>
<comment type="subcellular location">
    <subcellularLocation>
        <location evidence="1 9">Golgi apparatus membrane</location>
        <topology evidence="1 9">Single-pass type II membrane protein</topology>
    </subcellularLocation>
</comment>
<dbReference type="AlphaFoldDB" id="A0A5B7CKR0"/>
<evidence type="ECO:0000256" key="1">
    <source>
        <dbReference type="ARBA" id="ARBA00004323"/>
    </source>
</evidence>
<accession>A0A5B7CKR0</accession>
<evidence type="ECO:0000256" key="7">
    <source>
        <dbReference type="ARBA" id="ARBA00023136"/>
    </source>
</evidence>
<keyword evidence="6 9" id="KW-0333">Golgi apparatus</keyword>
<evidence type="ECO:0000256" key="6">
    <source>
        <dbReference type="ARBA" id="ARBA00023034"/>
    </source>
</evidence>
<keyword evidence="3 9" id="KW-0808">Transferase</keyword>
<dbReference type="EMBL" id="VSRR010000101">
    <property type="protein sequence ID" value="MPC10119.1"/>
    <property type="molecule type" value="Genomic_DNA"/>
</dbReference>
<keyword evidence="7" id="KW-0472">Membrane</keyword>
<keyword evidence="9" id="KW-0119">Carbohydrate metabolism</keyword>
<evidence type="ECO:0000256" key="8">
    <source>
        <dbReference type="ARBA" id="ARBA00023180"/>
    </source>
</evidence>
<keyword evidence="5" id="KW-1133">Transmembrane helix</keyword>
<evidence type="ECO:0000256" key="4">
    <source>
        <dbReference type="ARBA" id="ARBA00022692"/>
    </source>
</evidence>
<dbReference type="GO" id="GO:0016051">
    <property type="term" value="P:carbohydrate biosynthetic process"/>
    <property type="evidence" value="ECO:0007669"/>
    <property type="project" value="InterPro"/>
</dbReference>
<dbReference type="EC" id="2.8.2.-" evidence="9"/>
<dbReference type="Pfam" id="PF03567">
    <property type="entry name" value="Sulfotransfer_2"/>
    <property type="match status" value="1"/>
</dbReference>